<sequence length="68" mass="7799">MDLNLALRRAVAWRRVFPEQADLSWHRALHARILSVPDALPGVHRVDVALQKPFDHETGTLYDPERSS</sequence>
<dbReference type="Proteomes" id="UP001061302">
    <property type="component" value="Chromosome"/>
</dbReference>
<keyword evidence="2" id="KW-1185">Reference proteome</keyword>
<accession>A0ABY6DJ62</accession>
<proteinExistence type="predicted"/>
<dbReference type="RefSeq" id="WP_263123699.1">
    <property type="nucleotide sequence ID" value="NZ_CP106753.1"/>
</dbReference>
<dbReference type="EMBL" id="CP106753">
    <property type="protein sequence ID" value="UXY14400.1"/>
    <property type="molecule type" value="Genomic_DNA"/>
</dbReference>
<name>A0ABY6DJ62_9NEIS</name>
<protein>
    <submittedName>
        <fullName evidence="1">Uncharacterized protein</fullName>
    </submittedName>
</protein>
<gene>
    <name evidence="1" type="ORF">N8I74_13870</name>
</gene>
<reference evidence="1" key="1">
    <citation type="submission" date="2022-10" db="EMBL/GenBank/DDBJ databases">
        <title>Chitiniphilus purpureus sp. nov., a novel chitin-degrading bacterium isolated from crawfish pond sediment.</title>
        <authorList>
            <person name="Li K."/>
        </authorList>
    </citation>
    <scope>NUCLEOTIDE SEQUENCE</scope>
    <source>
        <strain evidence="1">CD1</strain>
    </source>
</reference>
<evidence type="ECO:0000313" key="2">
    <source>
        <dbReference type="Proteomes" id="UP001061302"/>
    </source>
</evidence>
<organism evidence="1 2">
    <name type="scientific">Chitiniphilus purpureus</name>
    <dbReference type="NCBI Taxonomy" id="2981137"/>
    <lineage>
        <taxon>Bacteria</taxon>
        <taxon>Pseudomonadati</taxon>
        <taxon>Pseudomonadota</taxon>
        <taxon>Betaproteobacteria</taxon>
        <taxon>Neisseriales</taxon>
        <taxon>Chitinibacteraceae</taxon>
        <taxon>Chitiniphilus</taxon>
    </lineage>
</organism>
<evidence type="ECO:0000313" key="1">
    <source>
        <dbReference type="EMBL" id="UXY14400.1"/>
    </source>
</evidence>